<comment type="similarity">
    <text evidence="3">Belongs to the D-isomer specific 2-hydroxyacid dehydrogenase family.</text>
</comment>
<evidence type="ECO:0000256" key="1">
    <source>
        <dbReference type="ARBA" id="ARBA00023002"/>
    </source>
</evidence>
<evidence type="ECO:0000259" key="4">
    <source>
        <dbReference type="Pfam" id="PF00389"/>
    </source>
</evidence>
<sequence length="338" mass="36249">MLNSLHQRTLPMPVILLTDPIDPTEARRLEAVAQVRLLGAEGVGPLAEEMSMADIVIVRRKIPAEDVVGANRLRALIRHGVGLDFIPVETASANGIAVTNTPGTNEQSVAEQVFGMVLGLRRDILRNDTQVRAGAWDGCRARALDRRDLHGATLGLIGFGSIGRAVARIAHFGFGMTVVATKRSQSDGPEWVRLCPLDDVLSTADILVLACPLTPETRSLISREALAKMQPDSILVNIARGPVVDEAALADALRDGVIGGACLDVFTTQPLPPESPLRSAPNTVLSPHVAGVTADSMRRMSQVAVDDALRILSAEQPRHLCNAQAWPEIAKRWATYAT</sequence>
<gene>
    <name evidence="6" type="ORF">FGK64_20270</name>
</gene>
<dbReference type="InterPro" id="IPR050223">
    <property type="entry name" value="D-isomer_2-hydroxyacid_DH"/>
</dbReference>
<dbReference type="InterPro" id="IPR029753">
    <property type="entry name" value="D-isomer_DH_CS"/>
</dbReference>
<comment type="caution">
    <text evidence="6">The sequence shown here is derived from an EMBL/GenBank/DDBJ whole genome shotgun (WGS) entry which is preliminary data.</text>
</comment>
<protein>
    <submittedName>
        <fullName evidence="6">Dehydrogenase</fullName>
    </submittedName>
</protein>
<dbReference type="Pfam" id="PF00389">
    <property type="entry name" value="2-Hacid_dh"/>
    <property type="match status" value="1"/>
</dbReference>
<evidence type="ECO:0000313" key="6">
    <source>
        <dbReference type="EMBL" id="TMV08303.1"/>
    </source>
</evidence>
<accession>A0ABY2WZC6</accession>
<feature type="domain" description="D-isomer specific 2-hydroxyacid dehydrogenase NAD-binding" evidence="5">
    <location>
        <begin position="114"/>
        <end position="290"/>
    </location>
</feature>
<feature type="domain" description="D-isomer specific 2-hydroxyacid dehydrogenase catalytic" evidence="4">
    <location>
        <begin position="15"/>
        <end position="321"/>
    </location>
</feature>
<dbReference type="InterPro" id="IPR006139">
    <property type="entry name" value="D-isomer_2_OHA_DH_cat_dom"/>
</dbReference>
<dbReference type="Proteomes" id="UP001191082">
    <property type="component" value="Unassembled WGS sequence"/>
</dbReference>
<dbReference type="InterPro" id="IPR036291">
    <property type="entry name" value="NAD(P)-bd_dom_sf"/>
</dbReference>
<evidence type="ECO:0000313" key="7">
    <source>
        <dbReference type="Proteomes" id="UP001191082"/>
    </source>
</evidence>
<dbReference type="InterPro" id="IPR006140">
    <property type="entry name" value="D-isomer_DH_NAD-bd"/>
</dbReference>
<name>A0ABY2WZC6_9RHOB</name>
<dbReference type="PROSITE" id="PS00671">
    <property type="entry name" value="D_2_HYDROXYACID_DH_3"/>
    <property type="match status" value="1"/>
</dbReference>
<keyword evidence="2" id="KW-0520">NAD</keyword>
<keyword evidence="1 3" id="KW-0560">Oxidoreductase</keyword>
<dbReference type="SUPFAM" id="SSF52283">
    <property type="entry name" value="Formate/glycerate dehydrogenase catalytic domain-like"/>
    <property type="match status" value="1"/>
</dbReference>
<dbReference type="PANTHER" id="PTHR10996">
    <property type="entry name" value="2-HYDROXYACID DEHYDROGENASE-RELATED"/>
    <property type="match status" value="1"/>
</dbReference>
<dbReference type="Gene3D" id="3.40.50.720">
    <property type="entry name" value="NAD(P)-binding Rossmann-like Domain"/>
    <property type="match status" value="2"/>
</dbReference>
<evidence type="ECO:0000256" key="3">
    <source>
        <dbReference type="RuleBase" id="RU003719"/>
    </source>
</evidence>
<dbReference type="PANTHER" id="PTHR10996:SF178">
    <property type="entry name" value="2-HYDROXYACID DEHYDROGENASE YGL185C-RELATED"/>
    <property type="match status" value="1"/>
</dbReference>
<reference evidence="6 7" key="1">
    <citation type="submission" date="2019-05" db="EMBL/GenBank/DDBJ databases">
        <title>Marivita sp. nov. isolated from sea sediment.</title>
        <authorList>
            <person name="Kim W."/>
        </authorList>
    </citation>
    <scope>NUCLEOTIDE SEQUENCE [LARGE SCALE GENOMIC DNA]</scope>
    <source>
        <strain evidence="6 7">CAU 1492</strain>
    </source>
</reference>
<evidence type="ECO:0000259" key="5">
    <source>
        <dbReference type="Pfam" id="PF02826"/>
    </source>
</evidence>
<proteinExistence type="inferred from homology"/>
<dbReference type="Pfam" id="PF02826">
    <property type="entry name" value="2-Hacid_dh_C"/>
    <property type="match status" value="1"/>
</dbReference>
<keyword evidence="7" id="KW-1185">Reference proteome</keyword>
<organism evidence="6 7">
    <name type="scientific">Arenibacterium halophilum</name>
    <dbReference type="NCBI Taxonomy" id="2583821"/>
    <lineage>
        <taxon>Bacteria</taxon>
        <taxon>Pseudomonadati</taxon>
        <taxon>Pseudomonadota</taxon>
        <taxon>Alphaproteobacteria</taxon>
        <taxon>Rhodobacterales</taxon>
        <taxon>Paracoccaceae</taxon>
        <taxon>Arenibacterium</taxon>
    </lineage>
</organism>
<dbReference type="SUPFAM" id="SSF51735">
    <property type="entry name" value="NAD(P)-binding Rossmann-fold domains"/>
    <property type="match status" value="1"/>
</dbReference>
<evidence type="ECO:0000256" key="2">
    <source>
        <dbReference type="ARBA" id="ARBA00023027"/>
    </source>
</evidence>
<dbReference type="EMBL" id="VCPC01000006">
    <property type="protein sequence ID" value="TMV08303.1"/>
    <property type="molecule type" value="Genomic_DNA"/>
</dbReference>